<comment type="caution">
    <text evidence="2">The sequence shown here is derived from an EMBL/GenBank/DDBJ whole genome shotgun (WGS) entry which is preliminary data.</text>
</comment>
<feature type="transmembrane region" description="Helical" evidence="1">
    <location>
        <begin position="12"/>
        <end position="36"/>
    </location>
</feature>
<organism evidence="2 3">
    <name type="scientific">Punica granatum</name>
    <name type="common">Pomegranate</name>
    <dbReference type="NCBI Taxonomy" id="22663"/>
    <lineage>
        <taxon>Eukaryota</taxon>
        <taxon>Viridiplantae</taxon>
        <taxon>Streptophyta</taxon>
        <taxon>Embryophyta</taxon>
        <taxon>Tracheophyta</taxon>
        <taxon>Spermatophyta</taxon>
        <taxon>Magnoliopsida</taxon>
        <taxon>eudicotyledons</taxon>
        <taxon>Gunneridae</taxon>
        <taxon>Pentapetalae</taxon>
        <taxon>rosids</taxon>
        <taxon>malvids</taxon>
        <taxon>Myrtales</taxon>
        <taxon>Lythraceae</taxon>
        <taxon>Punica</taxon>
    </lineage>
</organism>
<name>A0A2I0JHB9_PUNGR</name>
<keyword evidence="3" id="KW-1185">Reference proteome</keyword>
<keyword evidence="1" id="KW-0472">Membrane</keyword>
<sequence>MAHSNIRQERLLTFSVAITVVVMLTFNVSITTYVPWLILGGDSSSRYCPAELVEHSSPASERTPDPAAPKVEHPLINRCFIGSVMSLLFMSLIRILMPQATSKKRKEMTSNGMDLLAVSGPAEQGDKFLLESNPIELRLEWLKSVLRVGGLRRKALSLDRSIKPLNAYLYL</sequence>
<keyword evidence="1" id="KW-0812">Transmembrane</keyword>
<dbReference type="Proteomes" id="UP000233551">
    <property type="component" value="Unassembled WGS sequence"/>
</dbReference>
<keyword evidence="1" id="KW-1133">Transmembrane helix</keyword>
<accession>A0A2I0JHB9</accession>
<reference evidence="2 3" key="1">
    <citation type="submission" date="2017-11" db="EMBL/GenBank/DDBJ databases">
        <title>De-novo sequencing of pomegranate (Punica granatum L.) genome.</title>
        <authorList>
            <person name="Akparov Z."/>
            <person name="Amiraslanov A."/>
            <person name="Hajiyeva S."/>
            <person name="Abbasov M."/>
            <person name="Kaur K."/>
            <person name="Hamwieh A."/>
            <person name="Solovyev V."/>
            <person name="Salamov A."/>
            <person name="Braich B."/>
            <person name="Kosarev P."/>
            <person name="Mahmoud A."/>
            <person name="Hajiyev E."/>
            <person name="Babayeva S."/>
            <person name="Izzatullayeva V."/>
            <person name="Mammadov A."/>
            <person name="Mammadov A."/>
            <person name="Sharifova S."/>
            <person name="Ojaghi J."/>
            <person name="Eynullazada K."/>
            <person name="Bayramov B."/>
            <person name="Abdulazimova A."/>
            <person name="Shahmuradov I."/>
        </authorList>
    </citation>
    <scope>NUCLEOTIDE SEQUENCE [LARGE SCALE GENOMIC DNA]</scope>
    <source>
        <strain evidence="3">cv. AG2017</strain>
        <tissue evidence="2">Leaf</tissue>
    </source>
</reference>
<dbReference type="EMBL" id="PGOL01001713">
    <property type="protein sequence ID" value="PKI55310.1"/>
    <property type="molecule type" value="Genomic_DNA"/>
</dbReference>
<protein>
    <submittedName>
        <fullName evidence="2">Uncharacterized protein</fullName>
    </submittedName>
</protein>
<evidence type="ECO:0000313" key="3">
    <source>
        <dbReference type="Proteomes" id="UP000233551"/>
    </source>
</evidence>
<gene>
    <name evidence="2" type="ORF">CRG98_024326</name>
</gene>
<proteinExistence type="predicted"/>
<evidence type="ECO:0000256" key="1">
    <source>
        <dbReference type="SAM" id="Phobius"/>
    </source>
</evidence>
<feature type="transmembrane region" description="Helical" evidence="1">
    <location>
        <begin position="75"/>
        <end position="96"/>
    </location>
</feature>
<dbReference type="AlphaFoldDB" id="A0A2I0JHB9"/>
<evidence type="ECO:0000313" key="2">
    <source>
        <dbReference type="EMBL" id="PKI55310.1"/>
    </source>
</evidence>